<dbReference type="Proteomes" id="UP000558192">
    <property type="component" value="Unassembled WGS sequence"/>
</dbReference>
<dbReference type="PANTHER" id="PTHR36922:SF1">
    <property type="entry name" value="DUF1993 DOMAIN-CONTAINING PROTEIN"/>
    <property type="match status" value="1"/>
</dbReference>
<keyword evidence="2" id="KW-1185">Reference proteome</keyword>
<dbReference type="InterPro" id="IPR034660">
    <property type="entry name" value="DinB/YfiT-like"/>
</dbReference>
<comment type="caution">
    <text evidence="1">The sequence shown here is derived from an EMBL/GenBank/DDBJ whole genome shotgun (WGS) entry which is preliminary data.</text>
</comment>
<dbReference type="EMBL" id="JAATJC010000001">
    <property type="protein sequence ID" value="NJC05061.1"/>
    <property type="molecule type" value="Genomic_DNA"/>
</dbReference>
<proteinExistence type="predicted"/>
<accession>A0A7X6BGH0</accession>
<dbReference type="InterPro" id="IPR018531">
    <property type="entry name" value="DUF1993"/>
</dbReference>
<gene>
    <name evidence="1" type="ORF">GGQ97_000854</name>
</gene>
<dbReference type="RefSeq" id="WP_342448445.1">
    <property type="nucleotide sequence ID" value="NZ_JAATJC010000001.1"/>
</dbReference>
<dbReference type="SUPFAM" id="SSF109854">
    <property type="entry name" value="DinB/YfiT-like putative metalloenzymes"/>
    <property type="match status" value="1"/>
</dbReference>
<protein>
    <recommendedName>
        <fullName evidence="3">DUF1993 domain-containing protein</fullName>
    </recommendedName>
</protein>
<dbReference type="Pfam" id="PF09351">
    <property type="entry name" value="DUF1993"/>
    <property type="match status" value="1"/>
</dbReference>
<dbReference type="Gene3D" id="1.20.120.450">
    <property type="entry name" value="dinb family like domain"/>
    <property type="match status" value="1"/>
</dbReference>
<sequence>MLAASGALPDSVAMLTQLLVPSLVNQLTALPQWLDKGEAHALAHGNDPADLLAVRLAVDMFPLHSQLRVIAFQAQEAIWRLRGEETPADTVALRTRASAGQNDPGSLAEIRAILGQALAFVRAVGPDELDAAADRPLSHALPMGMVFDMTGFTYVRDWSLPQVGFHVDMAYALLRSAGVALGKADYVPHMFGYLRPGTMPGG</sequence>
<dbReference type="PANTHER" id="PTHR36922">
    <property type="entry name" value="BLL2446 PROTEIN"/>
    <property type="match status" value="1"/>
</dbReference>
<name>A0A7X6BGH0_9SPHN</name>
<dbReference type="AlphaFoldDB" id="A0A7X6BGH0"/>
<evidence type="ECO:0000313" key="1">
    <source>
        <dbReference type="EMBL" id="NJC05061.1"/>
    </source>
</evidence>
<organism evidence="1 2">
    <name type="scientific">Sphingomonas kaistensis</name>
    <dbReference type="NCBI Taxonomy" id="298708"/>
    <lineage>
        <taxon>Bacteria</taxon>
        <taxon>Pseudomonadati</taxon>
        <taxon>Pseudomonadota</taxon>
        <taxon>Alphaproteobacteria</taxon>
        <taxon>Sphingomonadales</taxon>
        <taxon>Sphingomonadaceae</taxon>
        <taxon>Sphingomonas</taxon>
    </lineage>
</organism>
<evidence type="ECO:0008006" key="3">
    <source>
        <dbReference type="Google" id="ProtNLM"/>
    </source>
</evidence>
<evidence type="ECO:0000313" key="2">
    <source>
        <dbReference type="Proteomes" id="UP000558192"/>
    </source>
</evidence>
<reference evidence="1 2" key="1">
    <citation type="submission" date="2020-03" db="EMBL/GenBank/DDBJ databases">
        <title>Genomic Encyclopedia of Type Strains, Phase IV (KMG-IV): sequencing the most valuable type-strain genomes for metagenomic binning, comparative biology and taxonomic classification.</title>
        <authorList>
            <person name="Goeker M."/>
        </authorList>
    </citation>
    <scope>NUCLEOTIDE SEQUENCE [LARGE SCALE GENOMIC DNA]</scope>
    <source>
        <strain evidence="1 2">DSM 16846</strain>
    </source>
</reference>